<protein>
    <recommendedName>
        <fullName evidence="5">Ribosome recycling factor domain-containing protein</fullName>
    </recommendedName>
</protein>
<feature type="domain" description="Ribosome recycling factor" evidence="5">
    <location>
        <begin position="108"/>
        <end position="266"/>
    </location>
</feature>
<dbReference type="Gene3D" id="1.10.132.20">
    <property type="entry name" value="Ribosome-recycling factor"/>
    <property type="match status" value="1"/>
</dbReference>
<accession>A0A8K1FAJ7</accession>
<keyword evidence="7" id="KW-1185">Reference proteome</keyword>
<dbReference type="PANTHER" id="PTHR20982:SF3">
    <property type="entry name" value="MITOCHONDRIAL RIBOSOME RECYCLING FACTOR PSEUDO 1"/>
    <property type="match status" value="1"/>
</dbReference>
<dbReference type="FunFam" id="1.10.132.20:FF:000001">
    <property type="entry name" value="Ribosome-recycling factor"/>
    <property type="match status" value="1"/>
</dbReference>
<evidence type="ECO:0000259" key="5">
    <source>
        <dbReference type="Pfam" id="PF01765"/>
    </source>
</evidence>
<evidence type="ECO:0000256" key="1">
    <source>
        <dbReference type="ARBA" id="ARBA00005912"/>
    </source>
</evidence>
<dbReference type="InterPro" id="IPR036191">
    <property type="entry name" value="RRF_sf"/>
</dbReference>
<dbReference type="PANTHER" id="PTHR20982">
    <property type="entry name" value="RIBOSOME RECYCLING FACTOR"/>
    <property type="match status" value="1"/>
</dbReference>
<name>A0A8K1FAJ7_PYTOL</name>
<dbReference type="Pfam" id="PF01765">
    <property type="entry name" value="RRF"/>
    <property type="match status" value="1"/>
</dbReference>
<evidence type="ECO:0000256" key="4">
    <source>
        <dbReference type="SAM" id="MobiDB-lite"/>
    </source>
</evidence>
<dbReference type="EMBL" id="SPLM01000146">
    <property type="protein sequence ID" value="TMW56310.1"/>
    <property type="molecule type" value="Genomic_DNA"/>
</dbReference>
<keyword evidence="3" id="KW-0648">Protein biosynthesis</keyword>
<dbReference type="SUPFAM" id="SSF55194">
    <property type="entry name" value="Ribosome recycling factor, RRF"/>
    <property type="match status" value="1"/>
</dbReference>
<dbReference type="GO" id="GO:0005739">
    <property type="term" value="C:mitochondrion"/>
    <property type="evidence" value="ECO:0007669"/>
    <property type="project" value="TreeGrafter"/>
</dbReference>
<dbReference type="Proteomes" id="UP000794436">
    <property type="component" value="Unassembled WGS sequence"/>
</dbReference>
<sequence>MIHSLGVTMSARRWTRLGLNAAKLSLQRTSVLHSAVLNRAVAARCAPLAIEQLQVRAFSKAAKKGKGGGKQDKQAAQSAEPTGDGEEVKALKEKTKKNMHGAVLQFTRALCQMRPGKADAGMFDDLHVQAYGQHVALSQVAQVSVSGTHSVSVNVYDPSLLQDIKKAVEAMNPVFSIREDVNALQISFPKMSKETRAELIKAAKKQAEQSRQHVRRVRQDSMNSTKKLKEHMSEDDVKKFQDDIQKLTDDASTEIGKLLAAKEKDLNEV</sequence>
<evidence type="ECO:0000256" key="2">
    <source>
        <dbReference type="ARBA" id="ARBA00022490"/>
    </source>
</evidence>
<gene>
    <name evidence="6" type="ORF">Poli38472_008958</name>
</gene>
<dbReference type="Gene3D" id="3.30.1360.40">
    <property type="match status" value="1"/>
</dbReference>
<evidence type="ECO:0000256" key="3">
    <source>
        <dbReference type="ARBA" id="ARBA00022917"/>
    </source>
</evidence>
<dbReference type="AlphaFoldDB" id="A0A8K1FAJ7"/>
<feature type="region of interest" description="Disordered" evidence="4">
    <location>
        <begin position="207"/>
        <end position="234"/>
    </location>
</feature>
<proteinExistence type="inferred from homology"/>
<keyword evidence="2" id="KW-0963">Cytoplasm</keyword>
<comment type="similarity">
    <text evidence="1">Belongs to the RRF family.</text>
</comment>
<dbReference type="OrthoDB" id="407355at2759"/>
<comment type="caution">
    <text evidence="6">The sequence shown here is derived from an EMBL/GenBank/DDBJ whole genome shotgun (WGS) entry which is preliminary data.</text>
</comment>
<reference evidence="6" key="1">
    <citation type="submission" date="2019-03" db="EMBL/GenBank/DDBJ databases">
        <title>Long read genome sequence of the mycoparasitic Pythium oligandrum ATCC 38472 isolated from sugarbeet rhizosphere.</title>
        <authorList>
            <person name="Gaulin E."/>
        </authorList>
    </citation>
    <scope>NUCLEOTIDE SEQUENCE</scope>
    <source>
        <strain evidence="6">ATCC 38472_TT</strain>
    </source>
</reference>
<dbReference type="GO" id="GO:0006412">
    <property type="term" value="P:translation"/>
    <property type="evidence" value="ECO:0007669"/>
    <property type="project" value="UniProtKB-KW"/>
</dbReference>
<dbReference type="InterPro" id="IPR023584">
    <property type="entry name" value="Ribosome_recyc_fac_dom"/>
</dbReference>
<evidence type="ECO:0000313" key="7">
    <source>
        <dbReference type="Proteomes" id="UP000794436"/>
    </source>
</evidence>
<organism evidence="6 7">
    <name type="scientific">Pythium oligandrum</name>
    <name type="common">Mycoparasitic fungus</name>
    <dbReference type="NCBI Taxonomy" id="41045"/>
    <lineage>
        <taxon>Eukaryota</taxon>
        <taxon>Sar</taxon>
        <taxon>Stramenopiles</taxon>
        <taxon>Oomycota</taxon>
        <taxon>Peronosporomycetes</taxon>
        <taxon>Pythiales</taxon>
        <taxon>Pythiaceae</taxon>
        <taxon>Pythium</taxon>
    </lineage>
</organism>
<dbReference type="GO" id="GO:0043023">
    <property type="term" value="F:ribosomal large subunit binding"/>
    <property type="evidence" value="ECO:0007669"/>
    <property type="project" value="TreeGrafter"/>
</dbReference>
<feature type="region of interest" description="Disordered" evidence="4">
    <location>
        <begin position="63"/>
        <end position="87"/>
    </location>
</feature>
<evidence type="ECO:0000313" key="6">
    <source>
        <dbReference type="EMBL" id="TMW56310.1"/>
    </source>
</evidence>
<dbReference type="InterPro" id="IPR002661">
    <property type="entry name" value="Ribosome_recyc_fac"/>
</dbReference>